<dbReference type="eggNOG" id="COG0381">
    <property type="taxonomic scope" value="Bacteria"/>
</dbReference>
<dbReference type="InterPro" id="IPR003331">
    <property type="entry name" value="UDP_GlcNAc_Epimerase_2_dom"/>
</dbReference>
<accession>E8R3V9</accession>
<dbReference type="Proteomes" id="UP000008631">
    <property type="component" value="Chromosome"/>
</dbReference>
<keyword evidence="7" id="KW-1185">Reference proteome</keyword>
<name>E8R3V9_ISOPI</name>
<dbReference type="InParanoid" id="E8R3V9"/>
<evidence type="ECO:0000256" key="2">
    <source>
        <dbReference type="ARBA" id="ARBA00038209"/>
    </source>
</evidence>
<evidence type="ECO:0000256" key="3">
    <source>
        <dbReference type="ARBA" id="ARBA00038858"/>
    </source>
</evidence>
<dbReference type="PANTHER" id="PTHR43174">
    <property type="entry name" value="UDP-N-ACETYLGLUCOSAMINE 2-EPIMERASE"/>
    <property type="match status" value="1"/>
</dbReference>
<dbReference type="AlphaFoldDB" id="E8R3V9"/>
<dbReference type="OrthoDB" id="9803238at2"/>
<dbReference type="EC" id="5.1.3.14" evidence="3"/>
<reference key="1">
    <citation type="submission" date="2010-11" db="EMBL/GenBank/DDBJ databases">
        <title>The complete sequence of chromosome of Isophaera pallida ATCC 43644.</title>
        <authorList>
            <consortium name="US DOE Joint Genome Institute (JGI-PGF)"/>
            <person name="Lucas S."/>
            <person name="Copeland A."/>
            <person name="Lapidus A."/>
            <person name="Bruce D."/>
            <person name="Goodwin L."/>
            <person name="Pitluck S."/>
            <person name="Kyrpides N."/>
            <person name="Mavromatis K."/>
            <person name="Pagani I."/>
            <person name="Ivanova N."/>
            <person name="Saunders E."/>
            <person name="Brettin T."/>
            <person name="Detter J.C."/>
            <person name="Han C."/>
            <person name="Tapia R."/>
            <person name="Land M."/>
            <person name="Hauser L."/>
            <person name="Markowitz V."/>
            <person name="Cheng J.-F."/>
            <person name="Hugenholtz P."/>
            <person name="Woyke T."/>
            <person name="Wu D."/>
            <person name="Eisen J.A."/>
        </authorList>
    </citation>
    <scope>NUCLEOTIDE SEQUENCE</scope>
    <source>
        <strain>ATCC 43644</strain>
    </source>
</reference>
<sequence>MTTSYPAQFLAVAGTRPEVIKLAPVLMAFAERSAEAKAALGVTGQHRNLIDAALNLFGLTPAFDLNLMRPGQSPAEFMGRALVDLTTILQHHQPRPAALIVQGDTTTATAAAWTGFLSRLPVAHVEAGLRTRDRRQPFPEEINRRTIGLLADWHFAPTPRARDHLLAEGVASERVLVVGNTVVDALRWLQQRLTEADLPASARRVLDAGYRLVLVTAHRREAFGTPLRNVLLALRDLVMSFENVRILFPVHPNPAVQEATREHLAGVEQIQCVEPLNYRQFIAAMSRADLIVTDSGGVQEEASSLGVPTLVTRDQTERPEGVEVGLVRLVGTERRRIVAEAAALLGDSTRQTRPDRPLNLYGDGQAGRRIVAALLGDANPPPPFVPSIIPTNSSDECRYESTQDRCGFQWSGPRHSRH</sequence>
<dbReference type="CDD" id="cd03786">
    <property type="entry name" value="GTB_UDP-GlcNAc_2-Epimerase"/>
    <property type="match status" value="1"/>
</dbReference>
<protein>
    <recommendedName>
        <fullName evidence="3">UDP-N-acetylglucosamine 2-epimerase (non-hydrolyzing)</fullName>
        <ecNumber evidence="3">5.1.3.14</ecNumber>
    </recommendedName>
</protein>
<evidence type="ECO:0000313" key="6">
    <source>
        <dbReference type="EMBL" id="ADV63689.1"/>
    </source>
</evidence>
<dbReference type="GO" id="GO:0008761">
    <property type="term" value="F:UDP-N-acetylglucosamine 2-epimerase activity"/>
    <property type="evidence" value="ECO:0007669"/>
    <property type="project" value="UniProtKB-EC"/>
</dbReference>
<dbReference type="RefSeq" id="WP_013565977.1">
    <property type="nucleotide sequence ID" value="NC_014962.1"/>
</dbReference>
<keyword evidence="1 4" id="KW-0413">Isomerase</keyword>
<dbReference type="KEGG" id="ipa:Isop_3125"/>
<dbReference type="HOGENOM" id="CLU_041674_1_0_0"/>
<gene>
    <name evidence="6" type="ordered locus">Isop_3125</name>
</gene>
<proteinExistence type="inferred from homology"/>
<dbReference type="FunCoup" id="E8R3V9">
    <property type="interactions" value="273"/>
</dbReference>
<feature type="domain" description="UDP-N-acetylglucosamine 2-epimerase" evidence="5">
    <location>
        <begin position="33"/>
        <end position="374"/>
    </location>
</feature>
<dbReference type="SUPFAM" id="SSF53756">
    <property type="entry name" value="UDP-Glycosyltransferase/glycogen phosphorylase"/>
    <property type="match status" value="1"/>
</dbReference>
<evidence type="ECO:0000256" key="1">
    <source>
        <dbReference type="ARBA" id="ARBA00023235"/>
    </source>
</evidence>
<dbReference type="STRING" id="575540.Isop_3125"/>
<dbReference type="PANTHER" id="PTHR43174:SF2">
    <property type="entry name" value="UDP-N-ACETYLGLUCOSAMINE 2-EPIMERASE"/>
    <property type="match status" value="1"/>
</dbReference>
<evidence type="ECO:0000313" key="7">
    <source>
        <dbReference type="Proteomes" id="UP000008631"/>
    </source>
</evidence>
<dbReference type="Pfam" id="PF02350">
    <property type="entry name" value="Epimerase_2"/>
    <property type="match status" value="1"/>
</dbReference>
<dbReference type="EMBL" id="CP002353">
    <property type="protein sequence ID" value="ADV63689.1"/>
    <property type="molecule type" value="Genomic_DNA"/>
</dbReference>
<evidence type="ECO:0000256" key="4">
    <source>
        <dbReference type="RuleBase" id="RU003513"/>
    </source>
</evidence>
<dbReference type="InterPro" id="IPR029767">
    <property type="entry name" value="WecB-like"/>
</dbReference>
<dbReference type="NCBIfam" id="TIGR00236">
    <property type="entry name" value="wecB"/>
    <property type="match status" value="1"/>
</dbReference>
<dbReference type="Gene3D" id="3.40.50.2000">
    <property type="entry name" value="Glycogen Phosphorylase B"/>
    <property type="match status" value="2"/>
</dbReference>
<comment type="similarity">
    <text evidence="2 4">Belongs to the UDP-N-acetylglucosamine 2-epimerase family.</text>
</comment>
<evidence type="ECO:0000259" key="5">
    <source>
        <dbReference type="Pfam" id="PF02350"/>
    </source>
</evidence>
<organism evidence="6 7">
    <name type="scientific">Isosphaera pallida (strain ATCC 43644 / DSM 9630 / IS1B)</name>
    <dbReference type="NCBI Taxonomy" id="575540"/>
    <lineage>
        <taxon>Bacteria</taxon>
        <taxon>Pseudomonadati</taxon>
        <taxon>Planctomycetota</taxon>
        <taxon>Planctomycetia</taxon>
        <taxon>Isosphaerales</taxon>
        <taxon>Isosphaeraceae</taxon>
        <taxon>Isosphaera</taxon>
    </lineage>
</organism>
<reference evidence="6 7" key="2">
    <citation type="journal article" date="2011" name="Stand. Genomic Sci.">
        <title>Complete genome sequence of Isosphaera pallida type strain (IS1B).</title>
        <authorList>
            <consortium name="US DOE Joint Genome Institute (JGI-PGF)"/>
            <person name="Goker M."/>
            <person name="Cleland D."/>
            <person name="Saunders E."/>
            <person name="Lapidus A."/>
            <person name="Nolan M."/>
            <person name="Lucas S."/>
            <person name="Hammon N."/>
            <person name="Deshpande S."/>
            <person name="Cheng J.F."/>
            <person name="Tapia R."/>
            <person name="Han C."/>
            <person name="Goodwin L."/>
            <person name="Pitluck S."/>
            <person name="Liolios K."/>
            <person name="Pagani I."/>
            <person name="Ivanova N."/>
            <person name="Mavromatis K."/>
            <person name="Pati A."/>
            <person name="Chen A."/>
            <person name="Palaniappan K."/>
            <person name="Land M."/>
            <person name="Hauser L."/>
            <person name="Chang Y.J."/>
            <person name="Jeffries C.D."/>
            <person name="Detter J.C."/>
            <person name="Beck B."/>
            <person name="Woyke T."/>
            <person name="Bristow J."/>
            <person name="Eisen J.A."/>
            <person name="Markowitz V."/>
            <person name="Hugenholtz P."/>
            <person name="Kyrpides N.C."/>
            <person name="Klenk H.P."/>
        </authorList>
    </citation>
    <scope>NUCLEOTIDE SEQUENCE [LARGE SCALE GENOMIC DNA]</scope>
    <source>
        <strain evidence="7">ATCC 43644 / DSM 9630 / IS1B</strain>
    </source>
</reference>